<evidence type="ECO:0000256" key="8">
    <source>
        <dbReference type="ARBA" id="ARBA00022776"/>
    </source>
</evidence>
<evidence type="ECO:0000256" key="13">
    <source>
        <dbReference type="ARBA" id="ARBA00023306"/>
    </source>
</evidence>
<evidence type="ECO:0000313" key="17">
    <source>
        <dbReference type="EMBL" id="CUG18299.1"/>
    </source>
</evidence>
<dbReference type="Pfam" id="PF14671">
    <property type="entry name" value="DSPn"/>
    <property type="match status" value="1"/>
</dbReference>
<dbReference type="PROSITE" id="PS00383">
    <property type="entry name" value="TYR_PHOSPHATASE_1"/>
    <property type="match status" value="1"/>
</dbReference>
<dbReference type="SMART" id="SM00404">
    <property type="entry name" value="PTPc_motif"/>
    <property type="match status" value="1"/>
</dbReference>
<dbReference type="InterPro" id="IPR029260">
    <property type="entry name" value="DSPn"/>
</dbReference>
<dbReference type="GO" id="GO:0031981">
    <property type="term" value="C:nuclear lumen"/>
    <property type="evidence" value="ECO:0007669"/>
    <property type="project" value="UniProtKB-ARBA"/>
</dbReference>
<dbReference type="GO" id="GO:0051301">
    <property type="term" value="P:cell division"/>
    <property type="evidence" value="ECO:0007669"/>
    <property type="project" value="UniProtKB-KW"/>
</dbReference>
<keyword evidence="5" id="KW-0963">Cytoplasm</keyword>
<evidence type="ECO:0000256" key="12">
    <source>
        <dbReference type="ARBA" id="ARBA00023254"/>
    </source>
</evidence>
<dbReference type="SMART" id="SM00195">
    <property type="entry name" value="DSPc"/>
    <property type="match status" value="1"/>
</dbReference>
<dbReference type="Proteomes" id="UP000051952">
    <property type="component" value="Unassembled WGS sequence"/>
</dbReference>
<feature type="compositionally biased region" description="Low complexity" evidence="14">
    <location>
        <begin position="608"/>
        <end position="620"/>
    </location>
</feature>
<evidence type="ECO:0000256" key="11">
    <source>
        <dbReference type="ARBA" id="ARBA00023242"/>
    </source>
</evidence>
<dbReference type="PROSITE" id="PS50054">
    <property type="entry name" value="TYR_PHOSPHATASE_DUAL"/>
    <property type="match status" value="1"/>
</dbReference>
<dbReference type="FunFam" id="3.90.190.10:FF:000038">
    <property type="entry name" value="Tyrosine-protein phosphatase CDC14"/>
    <property type="match status" value="1"/>
</dbReference>
<keyword evidence="11" id="KW-0539">Nucleus</keyword>
<dbReference type="GO" id="GO:0051321">
    <property type="term" value="P:meiotic cell cycle"/>
    <property type="evidence" value="ECO:0007669"/>
    <property type="project" value="UniProtKB-KW"/>
</dbReference>
<proteinExistence type="inferred from homology"/>
<dbReference type="GO" id="GO:0004725">
    <property type="term" value="F:protein tyrosine phosphatase activity"/>
    <property type="evidence" value="ECO:0007669"/>
    <property type="project" value="UniProtKB-EC"/>
</dbReference>
<sequence length="690" mass="75754">MSLKRAGRSKYKLTDGEGQPLSDDHRPATNNTSQSEILESVFQQQDQQPGANPSEVAQQLGGRLVSGGNGGGRRGNQQHQHQQQTSLEGAGEPISLESLKGSGLLTTIIPNRLHFASFGGHPRSTNDVLYFTTDFHLMYTPYFADFGPLNMSCAIRFYHLLKKRMDDPQWKQQQIVYYSGHGAHQRSNAACLMASFCVLHLNLTAAETYALFEPAYPPLLPFRDASYGISTFNLTLLDLMQGLYKAKTLGWIDAATFDVDTYDMYDALENGDWNWIVPKQIIAFSSPVDGVEFRGVQHVAQAFRHEKVRAVIRLNEILYDKRGFTSLGIEHHEIQYPDGSCPTDSILQQTLHAMERSILKEGGAVAIHCKAGLGRTGTMIAVYLMKHYGFTAREAIGWCRLCRPGSVIGPQQAFLEQIEHRFRRSSLLKQAIGTSQLALMSSTSSHSITKAAVGVSVTTPLPHKTMFTVPHKGGPTGCMKKAIMPNPTLHPTQARLPGTTSAGEQHHSALEATAQLYDHTYPVQQQTLTSFKYDSSRTDALKTAKSSTRRAMYILDNAKNRRVHGEITGRNTTTDSRSSSSLGMSSSSKIGDPLGGGHNYYEGGGGRRSSSQLRSSSQMSSYLESTSADITAAVSNTFIDSTLRKLNVTTSSVEDVLPELVAKPAACENSKGPGWLRPTQRVPRASSSMW</sequence>
<dbReference type="Gene3D" id="3.90.190.10">
    <property type="entry name" value="Protein tyrosine phosphatase superfamily"/>
    <property type="match status" value="2"/>
</dbReference>
<dbReference type="GO" id="GO:0005737">
    <property type="term" value="C:cytoplasm"/>
    <property type="evidence" value="ECO:0007669"/>
    <property type="project" value="UniProtKB-SubCell"/>
</dbReference>
<keyword evidence="18" id="KW-1185">Reference proteome</keyword>
<evidence type="ECO:0000256" key="1">
    <source>
        <dbReference type="ARBA" id="ARBA00004123"/>
    </source>
</evidence>
<dbReference type="InterPro" id="IPR029021">
    <property type="entry name" value="Prot-tyrosine_phosphatase-like"/>
</dbReference>
<dbReference type="Pfam" id="PF22785">
    <property type="entry name" value="Tc-R-P"/>
    <property type="match status" value="1"/>
</dbReference>
<keyword evidence="8" id="KW-0498">Mitosis</keyword>
<dbReference type="InterPro" id="IPR016130">
    <property type="entry name" value="Tyr_Pase_AS"/>
</dbReference>
<dbReference type="OrthoDB" id="266663at2759"/>
<evidence type="ECO:0000256" key="14">
    <source>
        <dbReference type="SAM" id="MobiDB-lite"/>
    </source>
</evidence>
<evidence type="ECO:0000256" key="9">
    <source>
        <dbReference type="ARBA" id="ARBA00022801"/>
    </source>
</evidence>
<evidence type="ECO:0000259" key="16">
    <source>
        <dbReference type="PROSITE" id="PS50056"/>
    </source>
</evidence>
<keyword evidence="13" id="KW-0131">Cell cycle</keyword>
<keyword evidence="10" id="KW-0904">Protein phosphatase</keyword>
<dbReference type="GO" id="GO:0005856">
    <property type="term" value="C:cytoskeleton"/>
    <property type="evidence" value="ECO:0007669"/>
    <property type="project" value="UniProtKB-ARBA"/>
</dbReference>
<comment type="subcellular location">
    <subcellularLocation>
        <location evidence="2">Cytoplasm</location>
    </subcellularLocation>
    <subcellularLocation>
        <location evidence="1">Nucleus</location>
    </subcellularLocation>
</comment>
<feature type="region of interest" description="Disordered" evidence="14">
    <location>
        <begin position="1"/>
        <end position="91"/>
    </location>
</feature>
<feature type="compositionally biased region" description="Gly residues" evidence="14">
    <location>
        <begin position="64"/>
        <end position="74"/>
    </location>
</feature>
<gene>
    <name evidence="17" type="ORF">BSAL_75430</name>
</gene>
<dbReference type="InterPro" id="IPR000387">
    <property type="entry name" value="Tyr_Pase_dom"/>
</dbReference>
<evidence type="ECO:0000259" key="15">
    <source>
        <dbReference type="PROSITE" id="PS50054"/>
    </source>
</evidence>
<dbReference type="EC" id="3.1.3.48" evidence="4"/>
<evidence type="ECO:0000256" key="10">
    <source>
        <dbReference type="ARBA" id="ARBA00022912"/>
    </source>
</evidence>
<dbReference type="InterPro" id="IPR044506">
    <property type="entry name" value="CDC14_C"/>
</dbReference>
<dbReference type="CDD" id="cd14499">
    <property type="entry name" value="CDC14_C"/>
    <property type="match status" value="1"/>
</dbReference>
<dbReference type="VEuPathDB" id="TriTrypDB:BSAL_75430"/>
<evidence type="ECO:0000256" key="6">
    <source>
        <dbReference type="ARBA" id="ARBA00022553"/>
    </source>
</evidence>
<evidence type="ECO:0000256" key="7">
    <source>
        <dbReference type="ARBA" id="ARBA00022618"/>
    </source>
</evidence>
<dbReference type="InterPro" id="IPR050561">
    <property type="entry name" value="PTP"/>
</dbReference>
<keyword evidence="6" id="KW-0597">Phosphoprotein</keyword>
<dbReference type="PROSITE" id="PS50056">
    <property type="entry name" value="TYR_PHOSPHATASE_2"/>
    <property type="match status" value="1"/>
</dbReference>
<feature type="domain" description="Tyrosine specific protein phosphatases" evidence="16">
    <location>
        <begin position="344"/>
        <end position="414"/>
    </location>
</feature>
<accession>A0A0S4IYF4</accession>
<dbReference type="SUPFAM" id="SSF52799">
    <property type="entry name" value="(Phosphotyrosine protein) phosphatases II"/>
    <property type="match status" value="2"/>
</dbReference>
<reference evidence="18" key="1">
    <citation type="submission" date="2015-09" db="EMBL/GenBank/DDBJ databases">
        <authorList>
            <consortium name="Pathogen Informatics"/>
        </authorList>
    </citation>
    <scope>NUCLEOTIDE SEQUENCE [LARGE SCALE GENOMIC DNA]</scope>
    <source>
        <strain evidence="18">Lake Konstanz</strain>
    </source>
</reference>
<feature type="region of interest" description="Disordered" evidence="14">
    <location>
        <begin position="669"/>
        <end position="690"/>
    </location>
</feature>
<evidence type="ECO:0000256" key="3">
    <source>
        <dbReference type="ARBA" id="ARBA00007315"/>
    </source>
</evidence>
<evidence type="ECO:0000256" key="5">
    <source>
        <dbReference type="ARBA" id="ARBA00022490"/>
    </source>
</evidence>
<feature type="domain" description="Tyrosine-protein phosphatase" evidence="15">
    <location>
        <begin position="272"/>
        <end position="427"/>
    </location>
</feature>
<dbReference type="GO" id="GO:0000278">
    <property type="term" value="P:mitotic cell cycle"/>
    <property type="evidence" value="ECO:0007669"/>
    <property type="project" value="UniProtKB-ARBA"/>
</dbReference>
<dbReference type="InterPro" id="IPR003595">
    <property type="entry name" value="Tyr_Pase_cat"/>
</dbReference>
<feature type="compositionally biased region" description="Low complexity" evidence="14">
    <location>
        <begin position="576"/>
        <end position="588"/>
    </location>
</feature>
<organism evidence="17 18">
    <name type="scientific">Bodo saltans</name>
    <name type="common">Flagellated protozoan</name>
    <dbReference type="NCBI Taxonomy" id="75058"/>
    <lineage>
        <taxon>Eukaryota</taxon>
        <taxon>Discoba</taxon>
        <taxon>Euglenozoa</taxon>
        <taxon>Kinetoplastea</taxon>
        <taxon>Metakinetoplastina</taxon>
        <taxon>Eubodonida</taxon>
        <taxon>Bodonidae</taxon>
        <taxon>Bodo</taxon>
    </lineage>
</organism>
<dbReference type="InterPro" id="IPR020422">
    <property type="entry name" value="TYR_PHOSPHATASE_DUAL_dom"/>
</dbReference>
<dbReference type="CDD" id="cd17657">
    <property type="entry name" value="CDC14_N"/>
    <property type="match status" value="1"/>
</dbReference>
<keyword evidence="9" id="KW-0378">Hydrolase</keyword>
<evidence type="ECO:0000256" key="4">
    <source>
        <dbReference type="ARBA" id="ARBA00013064"/>
    </source>
</evidence>
<protein>
    <recommendedName>
        <fullName evidence="4">protein-tyrosine-phosphatase</fullName>
        <ecNumber evidence="4">3.1.3.48</ecNumber>
    </recommendedName>
</protein>
<feature type="compositionally biased region" description="Gly residues" evidence="14">
    <location>
        <begin position="593"/>
        <end position="607"/>
    </location>
</feature>
<comment type="similarity">
    <text evidence="3">Belongs to the protein-tyrosine phosphatase family. Non-receptor class CDC14 subfamily.</text>
</comment>
<feature type="compositionally biased region" description="Low complexity" evidence="14">
    <location>
        <begin position="75"/>
        <end position="84"/>
    </location>
</feature>
<keyword evidence="7" id="KW-0132">Cell division</keyword>
<dbReference type="AlphaFoldDB" id="A0A0S4IYF4"/>
<evidence type="ECO:0000313" key="18">
    <source>
        <dbReference type="Proteomes" id="UP000051952"/>
    </source>
</evidence>
<keyword evidence="12" id="KW-0469">Meiosis</keyword>
<dbReference type="GO" id="GO:0033554">
    <property type="term" value="P:cellular response to stress"/>
    <property type="evidence" value="ECO:0007669"/>
    <property type="project" value="UniProtKB-ARBA"/>
</dbReference>
<dbReference type="GO" id="GO:0032954">
    <property type="term" value="P:regulation of cytokinetic process"/>
    <property type="evidence" value="ECO:0007669"/>
    <property type="project" value="UniProtKB-ARBA"/>
</dbReference>
<feature type="compositionally biased region" description="Basic residues" evidence="14">
    <location>
        <begin position="1"/>
        <end position="11"/>
    </location>
</feature>
<dbReference type="GO" id="GO:0007096">
    <property type="term" value="P:regulation of exit from mitosis"/>
    <property type="evidence" value="ECO:0007669"/>
    <property type="project" value="UniProtKB-ARBA"/>
</dbReference>
<evidence type="ECO:0000256" key="2">
    <source>
        <dbReference type="ARBA" id="ARBA00004496"/>
    </source>
</evidence>
<name>A0A0S4IYF4_BODSA</name>
<feature type="region of interest" description="Disordered" evidence="14">
    <location>
        <begin position="562"/>
        <end position="620"/>
    </location>
</feature>
<dbReference type="PANTHER" id="PTHR23339">
    <property type="entry name" value="TYROSINE SPECIFIC PROTEIN PHOSPHATASE AND DUAL SPECIFICITY PROTEIN PHOSPHATASE"/>
    <property type="match status" value="1"/>
</dbReference>
<feature type="compositionally biased region" description="Polar residues" evidence="14">
    <location>
        <begin position="28"/>
        <end position="57"/>
    </location>
</feature>
<dbReference type="EMBL" id="CYKH01000691">
    <property type="protein sequence ID" value="CUG18299.1"/>
    <property type="molecule type" value="Genomic_DNA"/>
</dbReference>